<dbReference type="PANTHER" id="PTHR22807:SF4">
    <property type="entry name" value="28S RRNA (CYTOSINE-C(5))-METHYLTRANSFERASE"/>
    <property type="match status" value="1"/>
</dbReference>
<feature type="binding site" evidence="5">
    <location>
        <position position="257"/>
    </location>
    <ligand>
        <name>S-adenosyl-L-methionine</name>
        <dbReference type="ChEBI" id="CHEBI:59789"/>
    </ligand>
</feature>
<dbReference type="InterPro" id="IPR023267">
    <property type="entry name" value="RCMT"/>
</dbReference>
<dbReference type="GO" id="GO:0005730">
    <property type="term" value="C:nucleolus"/>
    <property type="evidence" value="ECO:0007669"/>
    <property type="project" value="TreeGrafter"/>
</dbReference>
<dbReference type="Gene3D" id="3.30.70.1170">
    <property type="entry name" value="Sun protein, domain 3"/>
    <property type="match status" value="1"/>
</dbReference>
<feature type="compositionally biased region" description="Basic residues" evidence="6">
    <location>
        <begin position="980"/>
        <end position="989"/>
    </location>
</feature>
<feature type="domain" description="SAM-dependent MTase RsmB/NOP-type" evidence="7">
    <location>
        <begin position="120"/>
        <end position="413"/>
    </location>
</feature>
<protein>
    <recommendedName>
        <fullName evidence="7">SAM-dependent MTase RsmB/NOP-type domain-containing protein</fullName>
    </recommendedName>
</protein>
<evidence type="ECO:0000256" key="5">
    <source>
        <dbReference type="PROSITE-ProRule" id="PRU01023"/>
    </source>
</evidence>
<evidence type="ECO:0000259" key="7">
    <source>
        <dbReference type="PROSITE" id="PS51686"/>
    </source>
</evidence>
<keyword evidence="2 5" id="KW-0808">Transferase</keyword>
<evidence type="ECO:0000313" key="8">
    <source>
        <dbReference type="EMBL" id="KAK5645497.1"/>
    </source>
</evidence>
<proteinExistence type="inferred from homology"/>
<feature type="compositionally biased region" description="Basic and acidic residues" evidence="6">
    <location>
        <begin position="852"/>
        <end position="865"/>
    </location>
</feature>
<evidence type="ECO:0000256" key="3">
    <source>
        <dbReference type="ARBA" id="ARBA00022691"/>
    </source>
</evidence>
<evidence type="ECO:0000256" key="2">
    <source>
        <dbReference type="ARBA" id="ARBA00022679"/>
    </source>
</evidence>
<dbReference type="GO" id="GO:0008173">
    <property type="term" value="F:RNA methyltransferase activity"/>
    <property type="evidence" value="ECO:0007669"/>
    <property type="project" value="InterPro"/>
</dbReference>
<feature type="compositionally biased region" description="Basic and acidic residues" evidence="6">
    <location>
        <begin position="648"/>
        <end position="661"/>
    </location>
</feature>
<feature type="region of interest" description="Disordered" evidence="6">
    <location>
        <begin position="566"/>
        <end position="911"/>
    </location>
</feature>
<name>A0AAN7ZIT6_9COLE</name>
<keyword evidence="9" id="KW-1185">Reference proteome</keyword>
<evidence type="ECO:0000313" key="9">
    <source>
        <dbReference type="Proteomes" id="UP001329430"/>
    </source>
</evidence>
<feature type="compositionally biased region" description="Basic and acidic residues" evidence="6">
    <location>
        <begin position="668"/>
        <end position="682"/>
    </location>
</feature>
<feature type="compositionally biased region" description="Polar residues" evidence="6">
    <location>
        <begin position="511"/>
        <end position="521"/>
    </location>
</feature>
<dbReference type="InterPro" id="IPR049561">
    <property type="entry name" value="NSUN5_7_fdxn-like"/>
</dbReference>
<feature type="compositionally biased region" description="Polar residues" evidence="6">
    <location>
        <begin position="604"/>
        <end position="626"/>
    </location>
</feature>
<dbReference type="InterPro" id="IPR001678">
    <property type="entry name" value="MeTrfase_RsmB-F_NOP2_dom"/>
</dbReference>
<dbReference type="InterPro" id="IPR029063">
    <property type="entry name" value="SAM-dependent_MTases_sf"/>
</dbReference>
<feature type="compositionally biased region" description="Basic and acidic residues" evidence="6">
    <location>
        <begin position="566"/>
        <end position="577"/>
    </location>
</feature>
<comment type="caution">
    <text evidence="8">The sequence shown here is derived from an EMBL/GenBank/DDBJ whole genome shotgun (WGS) entry which is preliminary data.</text>
</comment>
<keyword evidence="1 5" id="KW-0489">Methyltransferase</keyword>
<dbReference type="PANTHER" id="PTHR22807">
    <property type="entry name" value="NOP2 YEAST -RELATED NOL1/NOP2/FMU SUN DOMAIN-CONTAINING"/>
    <property type="match status" value="1"/>
</dbReference>
<dbReference type="AlphaFoldDB" id="A0AAN7ZIT6"/>
<comment type="similarity">
    <text evidence="5">Belongs to the class I-like SAM-binding methyltransferase superfamily. RsmB/NOP family.</text>
</comment>
<dbReference type="SUPFAM" id="SSF53335">
    <property type="entry name" value="S-adenosyl-L-methionine-dependent methyltransferases"/>
    <property type="match status" value="1"/>
</dbReference>
<reference evidence="8 9" key="1">
    <citation type="journal article" date="2024" name="Insects">
        <title>An Improved Chromosome-Level Genome Assembly of the Firefly Pyrocoelia pectoralis.</title>
        <authorList>
            <person name="Fu X."/>
            <person name="Meyer-Rochow V.B."/>
            <person name="Ballantyne L."/>
            <person name="Zhu X."/>
        </authorList>
    </citation>
    <scope>NUCLEOTIDE SEQUENCE [LARGE SCALE GENOMIC DNA]</scope>
    <source>
        <strain evidence="8">XCY_ONT2</strain>
    </source>
</reference>
<evidence type="ECO:0000256" key="4">
    <source>
        <dbReference type="ARBA" id="ARBA00022884"/>
    </source>
</evidence>
<sequence>MGKHSEKVPQLYKIASKCLQEVIENGASVKQIVYNQSIHLNTKSLFALVTKTVQNYSQINDLIQKSNLLTKEPRFNVWLARILITQMFCTHNGLNGSCLPIKTILSYQTEFEKYYVNLNVESCSKVQKPRYVRVNTFALTIDEAIDCFVNEGWEFVKQRSDDYNTFIKQISSLENCQFMLDLHIRELLIFSHKTEFYNHWAYKDKSIFLQDKASCISVQLLNPSPGSVVLDMCAAPGLKTVFLAERLKNQGTVYAVEQDTKRYNTLTSYIEETGATCIKTINKDVLKVTSEECPNVEYILVDPSLDQTRLNKLAYFQQLLLKYALTQFPQAKRVVYSTCSIYSQENEDVVSRVLQQQTNFKLVSANSLLNHSFSNTLQDNVGKHLKSIQNKCVYIIPKRDLMNGFFVAVFERVNDSKWEPNENTVDTWKPETYVEECGEDVGQIVQRKMQKESREESLGTTANLEENSRKRKKDKRQTLEDSANDAHVSSKNKKKRDTDTGQPANLAADVHQQNNEDIQVSQRKKKKVKGDNGNVLENIIADSNDHKDKKKKKMIEEVSAGLEGDRVHLRPKKEEKKYKQRQIIEESVNDVRDSNKNKMKSDTDTGQPTNLAADVHQQNNEDIQVSQRKKKKVKGDNGSVLENIITDSTEHKDKKKEKMTEEVSAGLEGDRVHLSPKKEEKKCKQRQIIESVNDVRVSNKNKKKRNTDTGQPANLAAVVDEQNNEDIQVSQRKKKKVKGDNGSVLENITTDSNKDKDKKEKKITEEEGDCASSSPKKEEKKYKQRQIIEDSVNDVRVSNKNNKKRDTDTGQPATLADDVHEQNNEGIQVSQRKKKKVKGDNGSVLENIATDSNEHRDKKKEKITEEVSAGGNCVDLTPKKKKKKYKQSDSESSEVAVDIRKDKEKCKSSNQELEIDCVDNNEFSSEIEVSKKKKQKRKDKLEGSTSIPEETKNDEVHKKKKKRCKEPEQELNTDVEISQRKNRKHKKTKSMNEMEVIKEISEHTLHKKRKRDGIEDVSNRMNFKEVVEDSRKKKNKNVNEEVFVTDTELSKKSKKKDKQALLTIKMRSKNVSIQY</sequence>
<dbReference type="Pfam" id="PF01189">
    <property type="entry name" value="Methyltr_RsmB-F"/>
    <property type="match status" value="1"/>
</dbReference>
<dbReference type="Pfam" id="PF21153">
    <property type="entry name" value="NSUN5_N"/>
    <property type="match status" value="1"/>
</dbReference>
<feature type="region of interest" description="Disordered" evidence="6">
    <location>
        <begin position="448"/>
        <end position="532"/>
    </location>
</feature>
<feature type="compositionally biased region" description="Basic and acidic residues" evidence="6">
    <location>
        <begin position="897"/>
        <end position="907"/>
    </location>
</feature>
<feature type="compositionally biased region" description="Basic and acidic residues" evidence="6">
    <location>
        <begin position="589"/>
        <end position="603"/>
    </location>
</feature>
<dbReference type="InterPro" id="IPR049560">
    <property type="entry name" value="MeTrfase_RsmB-F_NOP2_cat"/>
</dbReference>
<dbReference type="Pfam" id="PF21148">
    <property type="entry name" value="NSUN5_fdxn-like"/>
    <property type="match status" value="1"/>
</dbReference>
<evidence type="ECO:0000256" key="6">
    <source>
        <dbReference type="SAM" id="MobiDB-lite"/>
    </source>
</evidence>
<dbReference type="Proteomes" id="UP001329430">
    <property type="component" value="Chromosome 4"/>
</dbReference>
<feature type="active site" description="Nucleophile" evidence="5">
    <location>
        <position position="339"/>
    </location>
</feature>
<keyword evidence="3 5" id="KW-0949">S-adenosyl-L-methionine</keyword>
<accession>A0AAN7ZIT6</accession>
<gene>
    <name evidence="8" type="ORF">RI129_006797</name>
</gene>
<dbReference type="GO" id="GO:0003723">
    <property type="term" value="F:RNA binding"/>
    <property type="evidence" value="ECO:0007669"/>
    <property type="project" value="UniProtKB-UniRule"/>
</dbReference>
<evidence type="ECO:0000256" key="1">
    <source>
        <dbReference type="ARBA" id="ARBA00022603"/>
    </source>
</evidence>
<feature type="compositionally biased region" description="Basic and acidic residues" evidence="6">
    <location>
        <begin position="752"/>
        <end position="765"/>
    </location>
</feature>
<dbReference type="GO" id="GO:0070475">
    <property type="term" value="P:rRNA base methylation"/>
    <property type="evidence" value="ECO:0007669"/>
    <property type="project" value="TreeGrafter"/>
</dbReference>
<keyword evidence="4 5" id="KW-0694">RNA-binding</keyword>
<comment type="caution">
    <text evidence="5">Lacks conserved residue(s) required for the propagation of feature annotation.</text>
</comment>
<dbReference type="PRINTS" id="PR02008">
    <property type="entry name" value="RCMTFAMILY"/>
</dbReference>
<organism evidence="8 9">
    <name type="scientific">Pyrocoelia pectoralis</name>
    <dbReference type="NCBI Taxonomy" id="417401"/>
    <lineage>
        <taxon>Eukaryota</taxon>
        <taxon>Metazoa</taxon>
        <taxon>Ecdysozoa</taxon>
        <taxon>Arthropoda</taxon>
        <taxon>Hexapoda</taxon>
        <taxon>Insecta</taxon>
        <taxon>Pterygota</taxon>
        <taxon>Neoptera</taxon>
        <taxon>Endopterygota</taxon>
        <taxon>Coleoptera</taxon>
        <taxon>Polyphaga</taxon>
        <taxon>Elateriformia</taxon>
        <taxon>Elateroidea</taxon>
        <taxon>Lampyridae</taxon>
        <taxon>Lampyrinae</taxon>
        <taxon>Pyrocoelia</taxon>
    </lineage>
</organism>
<dbReference type="Gene3D" id="3.40.50.150">
    <property type="entry name" value="Vaccinia Virus protein VP39"/>
    <property type="match status" value="1"/>
</dbReference>
<feature type="region of interest" description="Disordered" evidence="6">
    <location>
        <begin position="924"/>
        <end position="993"/>
    </location>
</feature>
<dbReference type="InterPro" id="IPR048889">
    <property type="entry name" value="NSUN5_RCM1_N"/>
</dbReference>
<dbReference type="EMBL" id="JAVRBK010000004">
    <property type="protein sequence ID" value="KAK5645497.1"/>
    <property type="molecule type" value="Genomic_DNA"/>
</dbReference>
<dbReference type="PROSITE" id="PS51686">
    <property type="entry name" value="SAM_MT_RSMB_NOP"/>
    <property type="match status" value="1"/>
</dbReference>